<keyword evidence="2" id="KW-1185">Reference proteome</keyword>
<evidence type="ECO:0000313" key="2">
    <source>
        <dbReference type="Proteomes" id="UP000626244"/>
    </source>
</evidence>
<dbReference type="Pfam" id="PF04978">
    <property type="entry name" value="MST"/>
    <property type="match status" value="1"/>
</dbReference>
<dbReference type="RefSeq" id="WP_088001058.1">
    <property type="nucleotide sequence ID" value="NZ_BMHB01000002.1"/>
</dbReference>
<dbReference type="SUPFAM" id="SSF109854">
    <property type="entry name" value="DinB/YfiT-like putative metalloenzymes"/>
    <property type="match status" value="1"/>
</dbReference>
<name>A0A8J3F485_9BACI</name>
<dbReference type="EMBL" id="BMHB01000002">
    <property type="protein sequence ID" value="GGI16461.1"/>
    <property type="molecule type" value="Genomic_DNA"/>
</dbReference>
<protein>
    <submittedName>
        <fullName evidence="1">Integrase</fullName>
    </submittedName>
</protein>
<reference evidence="2" key="1">
    <citation type="journal article" date="2019" name="Int. J. Syst. Evol. Microbiol.">
        <title>The Global Catalogue of Microorganisms (GCM) 10K type strain sequencing project: providing services to taxonomists for standard genome sequencing and annotation.</title>
        <authorList>
            <consortium name="The Broad Institute Genomics Platform"/>
            <consortium name="The Broad Institute Genome Sequencing Center for Infectious Disease"/>
            <person name="Wu L."/>
            <person name="Ma J."/>
        </authorList>
    </citation>
    <scope>NUCLEOTIDE SEQUENCE [LARGE SCALE GENOMIC DNA]</scope>
    <source>
        <strain evidence="2">CGMCC 1.14993</strain>
    </source>
</reference>
<accession>A0A8J3F485</accession>
<organism evidence="1 2">
    <name type="scientific">Gottfriedia solisilvae</name>
    <dbReference type="NCBI Taxonomy" id="1516104"/>
    <lineage>
        <taxon>Bacteria</taxon>
        <taxon>Bacillati</taxon>
        <taxon>Bacillota</taxon>
        <taxon>Bacilli</taxon>
        <taxon>Bacillales</taxon>
        <taxon>Bacillaceae</taxon>
        <taxon>Gottfriedia</taxon>
    </lineage>
</organism>
<comment type="caution">
    <text evidence="1">The sequence shown here is derived from an EMBL/GenBank/DDBJ whole genome shotgun (WGS) entry which is preliminary data.</text>
</comment>
<dbReference type="InterPro" id="IPR034660">
    <property type="entry name" value="DinB/YfiT-like"/>
</dbReference>
<dbReference type="Gene3D" id="1.20.120.450">
    <property type="entry name" value="dinb family like domain"/>
    <property type="match status" value="1"/>
</dbReference>
<dbReference type="AlphaFoldDB" id="A0A8J3F485"/>
<dbReference type="InterPro" id="IPR007061">
    <property type="entry name" value="MST-like"/>
</dbReference>
<gene>
    <name evidence="1" type="ORF">GCM10007380_33080</name>
</gene>
<evidence type="ECO:0000313" key="1">
    <source>
        <dbReference type="EMBL" id="GGI16461.1"/>
    </source>
</evidence>
<dbReference type="Proteomes" id="UP000626244">
    <property type="component" value="Unassembled WGS sequence"/>
</dbReference>
<proteinExistence type="predicted"/>
<sequence length="177" mass="21083">MIDTNNILLVGEQDGVKGDFNTLKSMMTYVRYTTLEAIKDITVEELDYLHSPTGNTIGMLLTHMAGVEYWYQLNTFENRDLNEEEEVIWLPGLDLDEQAREKIKGNDADYYINLLDTIREDTFEKFNTLSDEWLYERSEFGRNLATNYFKWFHVFEDEINHRGQIRMIRKLYKNNLK</sequence>